<reference evidence="2 3" key="1">
    <citation type="submission" date="2015-07" db="EMBL/GenBank/DDBJ databases">
        <title>Genome sequence of Leptolinea tardivitalis DSM 16556.</title>
        <authorList>
            <person name="Hemp J."/>
            <person name="Ward L.M."/>
            <person name="Pace L.A."/>
            <person name="Fischer W.W."/>
        </authorList>
    </citation>
    <scope>NUCLEOTIDE SEQUENCE [LARGE SCALE GENOMIC DNA]</scope>
    <source>
        <strain evidence="2 3">YMTK-2</strain>
    </source>
</reference>
<dbReference type="InterPro" id="IPR050834">
    <property type="entry name" value="Glycosyltransf_2"/>
</dbReference>
<comment type="caution">
    <text evidence="2">The sequence shown here is derived from an EMBL/GenBank/DDBJ whole genome shotgun (WGS) entry which is preliminary data.</text>
</comment>
<dbReference type="Pfam" id="PF00535">
    <property type="entry name" value="Glycos_transf_2"/>
    <property type="match status" value="1"/>
</dbReference>
<dbReference type="InterPro" id="IPR001173">
    <property type="entry name" value="Glyco_trans_2-like"/>
</dbReference>
<dbReference type="SUPFAM" id="SSF53448">
    <property type="entry name" value="Nucleotide-diphospho-sugar transferases"/>
    <property type="match status" value="1"/>
</dbReference>
<proteinExistence type="predicted"/>
<sequence length="267" mass="30789">MSMPENTHLPLVTVVTPSFNQAEFLERTIRSVVEQDYPNLEYIIIDGGSTDGSLDIIKKYSTRIKEWVSEPDKGQTDAINKGFARANGQILAWLNSDDTYNPGAVSEAVKFLQDHPDVGLVYSQASYIDAQDRVIGSFPAAQTDRKRMLQGYVHIPQQTTFFRADLWKKIGPLDTSFFFAMDYDLWVRLSSLAPLVYCPQYNWANFRLHQQGKTVAADDRCWPEMLRVHRREGGSWFSIIQMKYYLRRILAPLITRRRTSMFENTTK</sequence>
<dbReference type="InterPro" id="IPR029044">
    <property type="entry name" value="Nucleotide-diphossugar_trans"/>
</dbReference>
<dbReference type="PATRIC" id="fig|229920.5.peg.1758"/>
<dbReference type="PANTHER" id="PTHR43685:SF2">
    <property type="entry name" value="GLYCOSYLTRANSFERASE 2-LIKE DOMAIN-CONTAINING PROTEIN"/>
    <property type="match status" value="1"/>
</dbReference>
<evidence type="ECO:0000259" key="1">
    <source>
        <dbReference type="Pfam" id="PF00535"/>
    </source>
</evidence>
<organism evidence="2 3">
    <name type="scientific">Leptolinea tardivitalis</name>
    <dbReference type="NCBI Taxonomy" id="229920"/>
    <lineage>
        <taxon>Bacteria</taxon>
        <taxon>Bacillati</taxon>
        <taxon>Chloroflexota</taxon>
        <taxon>Anaerolineae</taxon>
        <taxon>Anaerolineales</taxon>
        <taxon>Anaerolineaceae</taxon>
        <taxon>Leptolinea</taxon>
    </lineage>
</organism>
<evidence type="ECO:0000313" key="2">
    <source>
        <dbReference type="EMBL" id="KPL71652.1"/>
    </source>
</evidence>
<evidence type="ECO:0000313" key="3">
    <source>
        <dbReference type="Proteomes" id="UP000050430"/>
    </source>
</evidence>
<dbReference type="PANTHER" id="PTHR43685">
    <property type="entry name" value="GLYCOSYLTRANSFERASE"/>
    <property type="match status" value="1"/>
</dbReference>
<dbReference type="CDD" id="cd06433">
    <property type="entry name" value="GT_2_WfgS_like"/>
    <property type="match status" value="1"/>
</dbReference>
<feature type="domain" description="Glycosyltransferase 2-like" evidence="1">
    <location>
        <begin position="13"/>
        <end position="137"/>
    </location>
</feature>
<dbReference type="Gene3D" id="3.90.550.10">
    <property type="entry name" value="Spore Coat Polysaccharide Biosynthesis Protein SpsA, Chain A"/>
    <property type="match status" value="1"/>
</dbReference>
<dbReference type="AlphaFoldDB" id="A0A0P6WNM5"/>
<keyword evidence="3" id="KW-1185">Reference proteome</keyword>
<protein>
    <recommendedName>
        <fullName evidence="1">Glycosyltransferase 2-like domain-containing protein</fullName>
    </recommendedName>
</protein>
<name>A0A0P6WNM5_9CHLR</name>
<dbReference type="STRING" id="229920.ADM99_09245"/>
<dbReference type="EMBL" id="LGCK01000010">
    <property type="protein sequence ID" value="KPL71652.1"/>
    <property type="molecule type" value="Genomic_DNA"/>
</dbReference>
<accession>A0A0P6WNM5</accession>
<gene>
    <name evidence="2" type="ORF">ADM99_09245</name>
</gene>
<dbReference type="Proteomes" id="UP000050430">
    <property type="component" value="Unassembled WGS sequence"/>
</dbReference>